<evidence type="ECO:0000313" key="7">
    <source>
        <dbReference type="EMBL" id="TWU19170.1"/>
    </source>
</evidence>
<proteinExistence type="predicted"/>
<accession>A0A5C6C3M4</accession>
<dbReference type="Pfam" id="PF17210">
    <property type="entry name" value="SdrD_B"/>
    <property type="match status" value="1"/>
</dbReference>
<sequence>MHMKKKRSRSLTVQPLESRRLLAAVDIPDDLTGDVSALVSVPVNIDDAAAVRGAEIRLSYDTDLLDLDPDAITAGSVWTGLDTQVTASVDDAAGTVTIFIAASAALPTGSGSLVILPFSIAGTATVGDTTVLDLTEVSLNEGQIPVTPTPVPGSDATDGLITVTGNSGNESIGGFVYADTNTNNTPELVEGIPGVVITLTNVATGETLQTTTDATGRYDFADLSPATYRIEESQPIAYLEGGVNELSVTIVVDQTIADQNFRELGLLPQYVYNRLHTTVVQPVGSTAWTDTILQINTDAAATDTTTNTPAVASNTDQSSSTQTASDQSQAAPAGEPLPELELSPVTARLLSSQSQVVPVNVESGQRKTDDDAVARDQALASMLIW</sequence>
<keyword evidence="2" id="KW-0964">Secreted</keyword>
<evidence type="ECO:0000256" key="4">
    <source>
        <dbReference type="SAM" id="MobiDB-lite"/>
    </source>
</evidence>
<feature type="domain" description="SD-repeat containing protein B" evidence="6">
    <location>
        <begin position="171"/>
        <end position="238"/>
    </location>
</feature>
<dbReference type="InterPro" id="IPR002102">
    <property type="entry name" value="Cohesin_dom"/>
</dbReference>
<name>A0A5C6C3M4_9BACT</name>
<evidence type="ECO:0000259" key="6">
    <source>
        <dbReference type="Pfam" id="PF17210"/>
    </source>
</evidence>
<feature type="region of interest" description="Disordered" evidence="4">
    <location>
        <begin position="353"/>
        <end position="372"/>
    </location>
</feature>
<evidence type="ECO:0000313" key="8">
    <source>
        <dbReference type="Proteomes" id="UP000319908"/>
    </source>
</evidence>
<dbReference type="GO" id="GO:0005576">
    <property type="term" value="C:extracellular region"/>
    <property type="evidence" value="ECO:0007669"/>
    <property type="project" value="UniProtKB-SubCell"/>
</dbReference>
<dbReference type="SUPFAM" id="SSF117074">
    <property type="entry name" value="Hypothetical protein PA1324"/>
    <property type="match status" value="1"/>
</dbReference>
<evidence type="ECO:0000259" key="5">
    <source>
        <dbReference type="Pfam" id="PF00963"/>
    </source>
</evidence>
<dbReference type="GO" id="GO:0030246">
    <property type="term" value="F:carbohydrate binding"/>
    <property type="evidence" value="ECO:0007669"/>
    <property type="project" value="InterPro"/>
</dbReference>
<protein>
    <submittedName>
        <fullName evidence="7">Serine-aspartate repeat-containing protein D</fullName>
    </submittedName>
</protein>
<reference evidence="7 8" key="1">
    <citation type="journal article" date="2020" name="Antonie Van Leeuwenhoek">
        <title>Rhodopirellula heiligendammensis sp. nov., Rhodopirellula pilleata sp. nov., and Rhodopirellula solitaria sp. nov. isolated from natural or artificial marine surfaces in Northern Germany and California, USA, and emended description of the genus Rhodopirellula.</title>
        <authorList>
            <person name="Kallscheuer N."/>
            <person name="Wiegand S."/>
            <person name="Jogler M."/>
            <person name="Boedeker C."/>
            <person name="Peeters S.H."/>
            <person name="Rast P."/>
            <person name="Heuer A."/>
            <person name="Jetten M.S.M."/>
            <person name="Rohde M."/>
            <person name="Jogler C."/>
        </authorList>
    </citation>
    <scope>NUCLEOTIDE SEQUENCE [LARGE SCALE GENOMIC DNA]</scope>
    <source>
        <strain evidence="7 8">Poly21</strain>
    </source>
</reference>
<dbReference type="Gene3D" id="2.60.40.680">
    <property type="match status" value="1"/>
</dbReference>
<dbReference type="SUPFAM" id="SSF49384">
    <property type="entry name" value="Carbohydrate-binding domain"/>
    <property type="match status" value="1"/>
</dbReference>
<organism evidence="7 8">
    <name type="scientific">Allorhodopirellula heiligendammensis</name>
    <dbReference type="NCBI Taxonomy" id="2714739"/>
    <lineage>
        <taxon>Bacteria</taxon>
        <taxon>Pseudomonadati</taxon>
        <taxon>Planctomycetota</taxon>
        <taxon>Planctomycetia</taxon>
        <taxon>Pirellulales</taxon>
        <taxon>Pirellulaceae</taxon>
        <taxon>Allorhodopirellula</taxon>
    </lineage>
</organism>
<feature type="domain" description="Cohesin" evidence="5">
    <location>
        <begin position="33"/>
        <end position="142"/>
    </location>
</feature>
<dbReference type="Gene3D" id="2.60.40.10">
    <property type="entry name" value="Immunoglobulins"/>
    <property type="match status" value="1"/>
</dbReference>
<dbReference type="InterPro" id="IPR008965">
    <property type="entry name" value="CBM2/CBM3_carb-bd_dom_sf"/>
</dbReference>
<dbReference type="GO" id="GO:0000272">
    <property type="term" value="P:polysaccharide catabolic process"/>
    <property type="evidence" value="ECO:0007669"/>
    <property type="project" value="InterPro"/>
</dbReference>
<keyword evidence="3" id="KW-0732">Signal</keyword>
<evidence type="ECO:0000256" key="3">
    <source>
        <dbReference type="ARBA" id="ARBA00022729"/>
    </source>
</evidence>
<dbReference type="EMBL" id="SJPU01000001">
    <property type="protein sequence ID" value="TWU19170.1"/>
    <property type="molecule type" value="Genomic_DNA"/>
</dbReference>
<dbReference type="Proteomes" id="UP000319908">
    <property type="component" value="Unassembled WGS sequence"/>
</dbReference>
<evidence type="ECO:0000256" key="1">
    <source>
        <dbReference type="ARBA" id="ARBA00004613"/>
    </source>
</evidence>
<gene>
    <name evidence="7" type="primary">sdrD_2</name>
    <name evidence="7" type="ORF">Poly21_13410</name>
</gene>
<keyword evidence="8" id="KW-1185">Reference proteome</keyword>
<evidence type="ECO:0000256" key="2">
    <source>
        <dbReference type="ARBA" id="ARBA00022525"/>
    </source>
</evidence>
<dbReference type="Pfam" id="PF00963">
    <property type="entry name" value="Cohesin"/>
    <property type="match status" value="1"/>
</dbReference>
<comment type="caution">
    <text evidence="7">The sequence shown here is derived from an EMBL/GenBank/DDBJ whole genome shotgun (WGS) entry which is preliminary data.</text>
</comment>
<feature type="compositionally biased region" description="Low complexity" evidence="4">
    <location>
        <begin position="304"/>
        <end position="331"/>
    </location>
</feature>
<dbReference type="AlphaFoldDB" id="A0A5C6C3M4"/>
<comment type="subcellular location">
    <subcellularLocation>
        <location evidence="1">Secreted</location>
    </subcellularLocation>
</comment>
<dbReference type="InterPro" id="IPR013783">
    <property type="entry name" value="Ig-like_fold"/>
</dbReference>
<dbReference type="InterPro" id="IPR033764">
    <property type="entry name" value="Sdr_B"/>
</dbReference>
<feature type="region of interest" description="Disordered" evidence="4">
    <location>
        <begin position="304"/>
        <end position="337"/>
    </location>
</feature>